<protein>
    <recommendedName>
        <fullName evidence="2">histidine kinase</fullName>
        <ecNumber evidence="2">2.7.13.3</ecNumber>
    </recommendedName>
</protein>
<dbReference type="PANTHER" id="PTHR43547:SF2">
    <property type="entry name" value="HYBRID SIGNAL TRANSDUCTION HISTIDINE KINASE C"/>
    <property type="match status" value="1"/>
</dbReference>
<feature type="domain" description="Histidine kinase" evidence="5">
    <location>
        <begin position="1"/>
        <end position="101"/>
    </location>
</feature>
<evidence type="ECO:0000256" key="3">
    <source>
        <dbReference type="ARBA" id="ARBA00022553"/>
    </source>
</evidence>
<dbReference type="PROSITE" id="PS50110">
    <property type="entry name" value="RESPONSE_REGULATORY"/>
    <property type="match status" value="1"/>
</dbReference>
<dbReference type="Pfam" id="PF02518">
    <property type="entry name" value="HATPase_c"/>
    <property type="match status" value="1"/>
</dbReference>
<dbReference type="Gene3D" id="3.40.50.2300">
    <property type="match status" value="1"/>
</dbReference>
<dbReference type="Gene3D" id="3.30.565.10">
    <property type="entry name" value="Histidine kinase-like ATPase, C-terminal domain"/>
    <property type="match status" value="1"/>
</dbReference>
<evidence type="ECO:0000256" key="4">
    <source>
        <dbReference type="PROSITE-ProRule" id="PRU00169"/>
    </source>
</evidence>
<dbReference type="AlphaFoldDB" id="A0A953J497"/>
<dbReference type="InterPro" id="IPR036890">
    <property type="entry name" value="HATPase_C_sf"/>
</dbReference>
<keyword evidence="3 4" id="KW-0597">Phosphoprotein</keyword>
<dbReference type="SMART" id="SM00448">
    <property type="entry name" value="REC"/>
    <property type="match status" value="1"/>
</dbReference>
<dbReference type="GO" id="GO:0000155">
    <property type="term" value="F:phosphorelay sensor kinase activity"/>
    <property type="evidence" value="ECO:0007669"/>
    <property type="project" value="TreeGrafter"/>
</dbReference>
<evidence type="ECO:0000256" key="1">
    <source>
        <dbReference type="ARBA" id="ARBA00000085"/>
    </source>
</evidence>
<evidence type="ECO:0000259" key="6">
    <source>
        <dbReference type="PROSITE" id="PS50110"/>
    </source>
</evidence>
<dbReference type="EC" id="2.7.13.3" evidence="2"/>
<dbReference type="PROSITE" id="PS50109">
    <property type="entry name" value="HIS_KIN"/>
    <property type="match status" value="1"/>
</dbReference>
<gene>
    <name evidence="7" type="ORF">K8I29_07410</name>
</gene>
<dbReference type="InterPro" id="IPR001789">
    <property type="entry name" value="Sig_transdc_resp-reg_receiver"/>
</dbReference>
<dbReference type="SMART" id="SM00387">
    <property type="entry name" value="HATPase_c"/>
    <property type="match status" value="1"/>
</dbReference>
<dbReference type="PANTHER" id="PTHR43547">
    <property type="entry name" value="TWO-COMPONENT HISTIDINE KINASE"/>
    <property type="match status" value="1"/>
</dbReference>
<dbReference type="PRINTS" id="PR00344">
    <property type="entry name" value="BCTRLSENSOR"/>
</dbReference>
<organism evidence="7 8">
    <name type="scientific">Candidatus Nitrobium versatile</name>
    <dbReference type="NCBI Taxonomy" id="2884831"/>
    <lineage>
        <taxon>Bacteria</taxon>
        <taxon>Pseudomonadati</taxon>
        <taxon>Nitrospirota</taxon>
        <taxon>Nitrospiria</taxon>
        <taxon>Nitrospirales</taxon>
        <taxon>Nitrospiraceae</taxon>
        <taxon>Candidatus Nitrobium</taxon>
    </lineage>
</organism>
<evidence type="ECO:0000313" key="8">
    <source>
        <dbReference type="Proteomes" id="UP000705867"/>
    </source>
</evidence>
<comment type="catalytic activity">
    <reaction evidence="1">
        <text>ATP + protein L-histidine = ADP + protein N-phospho-L-histidine.</text>
        <dbReference type="EC" id="2.7.13.3"/>
    </reaction>
</comment>
<evidence type="ECO:0000313" key="7">
    <source>
        <dbReference type="EMBL" id="MBZ0156028.1"/>
    </source>
</evidence>
<dbReference type="Proteomes" id="UP000705867">
    <property type="component" value="Unassembled WGS sequence"/>
</dbReference>
<feature type="domain" description="Response regulatory" evidence="6">
    <location>
        <begin position="120"/>
        <end position="240"/>
    </location>
</feature>
<dbReference type="InterPro" id="IPR003594">
    <property type="entry name" value="HATPase_dom"/>
</dbReference>
<feature type="modified residue" description="4-aspartylphosphate" evidence="4">
    <location>
        <position position="174"/>
    </location>
</feature>
<comment type="caution">
    <text evidence="7">The sequence shown here is derived from an EMBL/GenBank/DDBJ whole genome shotgun (WGS) entry which is preliminary data.</text>
</comment>
<reference evidence="7" key="1">
    <citation type="journal article" date="2021" name="bioRxiv">
        <title>Unraveling nitrogen, sulfur and carbon metabolic pathways and microbial community transcriptional responses to substrate deprivation and toxicity stresses in a bioreactor mimicking anoxic brackish coastal sediment conditions.</title>
        <authorList>
            <person name="Martins P.D."/>
            <person name="Echeveste M.J."/>
            <person name="Arshad A."/>
            <person name="Kurth J."/>
            <person name="Ouboter H."/>
            <person name="Jetten M.S.M."/>
            <person name="Welte C.U."/>
        </authorList>
    </citation>
    <scope>NUCLEOTIDE SEQUENCE</scope>
    <source>
        <strain evidence="7">MAG_39</strain>
    </source>
</reference>
<sequence>MQCRRGGIIRIRTENVILTARDTLPLPKGKYIRILLSDEGVGIPEEHLKKIFDPYFTTKKKGSGLGLATTYSVIRKHDGHITLESKPGAGTTFFIYLPALCGISVEQEQAQEHPYTGKGKVLVMDDEENVRDIAGEMLKHLGYEVVCAAEGEAALTLYKDALEAGMPFDLVITDLTVPGGMGGKELIRRLYEIDPEVKAVVSSGYSNDPVMAHYTTYGFSRMVVKPYKLEELGKTVREVIST</sequence>
<dbReference type="SUPFAM" id="SSF52172">
    <property type="entry name" value="CheY-like"/>
    <property type="match status" value="1"/>
</dbReference>
<dbReference type="InterPro" id="IPR005467">
    <property type="entry name" value="His_kinase_dom"/>
</dbReference>
<dbReference type="InterPro" id="IPR011006">
    <property type="entry name" value="CheY-like_superfamily"/>
</dbReference>
<dbReference type="EMBL" id="JAIOIV010000060">
    <property type="protein sequence ID" value="MBZ0156028.1"/>
    <property type="molecule type" value="Genomic_DNA"/>
</dbReference>
<accession>A0A953J497</accession>
<dbReference type="InterPro" id="IPR004358">
    <property type="entry name" value="Sig_transdc_His_kin-like_C"/>
</dbReference>
<name>A0A953J497_9BACT</name>
<dbReference type="Pfam" id="PF00072">
    <property type="entry name" value="Response_reg"/>
    <property type="match status" value="1"/>
</dbReference>
<evidence type="ECO:0000256" key="2">
    <source>
        <dbReference type="ARBA" id="ARBA00012438"/>
    </source>
</evidence>
<reference evidence="7" key="2">
    <citation type="submission" date="2021-08" db="EMBL/GenBank/DDBJ databases">
        <authorList>
            <person name="Dalcin Martins P."/>
        </authorList>
    </citation>
    <scope>NUCLEOTIDE SEQUENCE</scope>
    <source>
        <strain evidence="7">MAG_39</strain>
    </source>
</reference>
<proteinExistence type="predicted"/>
<evidence type="ECO:0000259" key="5">
    <source>
        <dbReference type="PROSITE" id="PS50109"/>
    </source>
</evidence>
<dbReference type="SUPFAM" id="SSF55874">
    <property type="entry name" value="ATPase domain of HSP90 chaperone/DNA topoisomerase II/histidine kinase"/>
    <property type="match status" value="1"/>
</dbReference>